<proteinExistence type="predicted"/>
<gene>
    <name evidence="2" type="ORF">AWB79_04969</name>
</gene>
<dbReference type="AlphaFoldDB" id="A0A158CAC4"/>
<accession>A0A158CAC4</accession>
<dbReference type="PROSITE" id="PS51257">
    <property type="entry name" value="PROKAR_LIPOPROTEIN"/>
    <property type="match status" value="1"/>
</dbReference>
<reference evidence="2" key="1">
    <citation type="submission" date="2016-01" db="EMBL/GenBank/DDBJ databases">
        <authorList>
            <person name="Peeters C."/>
        </authorList>
    </citation>
    <scope>NUCLEOTIDE SEQUENCE</scope>
    <source>
        <strain evidence="2">LMG 29322</strain>
    </source>
</reference>
<dbReference type="Proteomes" id="UP000054851">
    <property type="component" value="Unassembled WGS sequence"/>
</dbReference>
<keyword evidence="3" id="KW-1185">Reference proteome</keyword>
<name>A0A158CAC4_9BURK</name>
<dbReference type="RefSeq" id="WP_061170059.1">
    <property type="nucleotide sequence ID" value="NZ_FCOA02000019.1"/>
</dbReference>
<keyword evidence="2" id="KW-0449">Lipoprotein</keyword>
<dbReference type="EMBL" id="FCOA02000019">
    <property type="protein sequence ID" value="SAK78886.1"/>
    <property type="molecule type" value="Genomic_DNA"/>
</dbReference>
<organism evidence="2 3">
    <name type="scientific">Caballeronia hypogeia</name>
    <dbReference type="NCBI Taxonomy" id="1777140"/>
    <lineage>
        <taxon>Bacteria</taxon>
        <taxon>Pseudomonadati</taxon>
        <taxon>Pseudomonadota</taxon>
        <taxon>Betaproteobacteria</taxon>
        <taxon>Burkholderiales</taxon>
        <taxon>Burkholderiaceae</taxon>
        <taxon>Caballeronia</taxon>
    </lineage>
</organism>
<dbReference type="InterPro" id="IPR019027">
    <property type="entry name" value="Pilus_biogenesis_CpaD-related"/>
</dbReference>
<comment type="caution">
    <text evidence="2">The sequence shown here is derived from an EMBL/GenBank/DDBJ whole genome shotgun (WGS) entry which is preliminary data.</text>
</comment>
<dbReference type="OrthoDB" id="8596237at2"/>
<evidence type="ECO:0000256" key="1">
    <source>
        <dbReference type="SAM" id="SignalP"/>
    </source>
</evidence>
<dbReference type="Pfam" id="PF09476">
    <property type="entry name" value="Pilus_CpaD"/>
    <property type="match status" value="1"/>
</dbReference>
<feature type="signal peptide" evidence="1">
    <location>
        <begin position="1"/>
        <end position="19"/>
    </location>
</feature>
<dbReference type="STRING" id="1777140.AWB79_04969"/>
<evidence type="ECO:0000313" key="2">
    <source>
        <dbReference type="EMBL" id="SAK78886.1"/>
    </source>
</evidence>
<keyword evidence="1" id="KW-0732">Signal</keyword>
<evidence type="ECO:0000313" key="3">
    <source>
        <dbReference type="Proteomes" id="UP000054851"/>
    </source>
</evidence>
<feature type="chain" id="PRO_5007622678" evidence="1">
    <location>
        <begin position="20"/>
        <end position="124"/>
    </location>
</feature>
<protein>
    <submittedName>
        <fullName evidence="2">Lipoprotein</fullName>
    </submittedName>
</protein>
<sequence length="124" mass="13078">MKLARHLTFAALVAFAFVAAGCIHPPRNMPNESVIGYDGHDAVPPDCNALSRGAVLSDAGRRRPAMQWGCATFTNLAAQLAHPADIVAPQTLGPADAAVAASAVRRYETGRVIPLDKTSTRDTK</sequence>